<reference evidence="3 4" key="1">
    <citation type="submission" date="2018-10" db="EMBL/GenBank/DDBJ databases">
        <authorList>
            <person name="Vanduin D."/>
            <person name="Fouts D."/>
            <person name="Wright M."/>
            <person name="Sutton G."/>
            <person name="Nguyen K."/>
            <person name="Kreiswirth B."/>
            <person name="Chen L."/>
            <person name="Rojas L."/>
            <person name="Hujer A."/>
            <person name="Hujer K."/>
            <person name="Bonomo R."/>
            <person name="Adams M."/>
        </authorList>
    </citation>
    <scope>NUCLEOTIDE SEQUENCE [LARGE SCALE GENOMIC DNA]</scope>
    <source>
        <strain evidence="3 4">CRK0165</strain>
    </source>
</reference>
<evidence type="ECO:0000259" key="2">
    <source>
        <dbReference type="Pfam" id="PF07484"/>
    </source>
</evidence>
<dbReference type="InterPro" id="IPR037053">
    <property type="entry name" value="Phage_tail_collar_dom_sf"/>
</dbReference>
<gene>
    <name evidence="3" type="ORF">BL124_00023595</name>
</gene>
<evidence type="ECO:0000313" key="4">
    <source>
        <dbReference type="Proteomes" id="UP000283322"/>
    </source>
</evidence>
<feature type="domain" description="Phage tail collar" evidence="2">
    <location>
        <begin position="97"/>
        <end position="145"/>
    </location>
</feature>
<evidence type="ECO:0000256" key="1">
    <source>
        <dbReference type="SAM" id="MobiDB-lite"/>
    </source>
</evidence>
<dbReference type="Pfam" id="PF03335">
    <property type="entry name" value="Phage_fiber"/>
    <property type="match status" value="4"/>
</dbReference>
<dbReference type="RefSeq" id="WP_029498898.1">
    <property type="nucleotide sequence ID" value="NZ_CAAGWR010000006.1"/>
</dbReference>
<organism evidence="3 4">
    <name type="scientific">Klebsiella pneumoniae</name>
    <dbReference type="NCBI Taxonomy" id="573"/>
    <lineage>
        <taxon>Bacteria</taxon>
        <taxon>Pseudomonadati</taxon>
        <taxon>Pseudomonadota</taxon>
        <taxon>Gammaproteobacteria</taxon>
        <taxon>Enterobacterales</taxon>
        <taxon>Enterobacteriaceae</taxon>
        <taxon>Klebsiella/Raoultella group</taxon>
        <taxon>Klebsiella</taxon>
        <taxon>Klebsiella pneumoniae complex</taxon>
    </lineage>
</organism>
<feature type="compositionally biased region" description="Polar residues" evidence="1">
    <location>
        <begin position="177"/>
        <end position="219"/>
    </location>
</feature>
<dbReference type="Proteomes" id="UP000283322">
    <property type="component" value="Unassembled WGS sequence"/>
</dbReference>
<name>A0A422ZK24_KLEPN</name>
<evidence type="ECO:0000313" key="3">
    <source>
        <dbReference type="EMBL" id="ROG90499.1"/>
    </source>
</evidence>
<dbReference type="Pfam" id="PF07484">
    <property type="entry name" value="Collar"/>
    <property type="match status" value="1"/>
</dbReference>
<sequence>MPVNNFKPFAIASGSNVTSQTEWEGLIALSTGFTAGLARSAQINKALRQGTVMASVLAQFMAETTGEDVLDDGDTAKLVSLITMSVNSVARSALPVGTPIPWPSDSLPAEGNFAFMQGQTFSQTAYPLLAAAYPSGVIPDMRNWTIKGKPATGRAVLSQEQDGVKSHSHTASASSTDLGTKVTSSNGDHSHTWGSAMQKQGGSDQEVGNNSGNNFGVTSTAGAHTHSVVIGAHSHTITVDATGNAENTVKNIAFNYIVRLA</sequence>
<dbReference type="Gene3D" id="3.90.1340.10">
    <property type="entry name" value="Phage tail collar domain"/>
    <property type="match status" value="1"/>
</dbReference>
<dbReference type="InterPro" id="IPR051934">
    <property type="entry name" value="Phage_Tail_Fiber_Structural"/>
</dbReference>
<dbReference type="SUPFAM" id="SSF88874">
    <property type="entry name" value="Receptor-binding domain of short tail fibre protein gp12"/>
    <property type="match status" value="1"/>
</dbReference>
<protein>
    <submittedName>
        <fullName evidence="3">Tail fiber protein</fullName>
    </submittedName>
</protein>
<dbReference type="InterPro" id="IPR011083">
    <property type="entry name" value="Phage_tail_collar_dom"/>
</dbReference>
<dbReference type="InterPro" id="IPR005003">
    <property type="entry name" value="Phage_lambda_Stf-r1"/>
</dbReference>
<dbReference type="PANTHER" id="PTHR35191:SF1">
    <property type="entry name" value="PROPHAGE SIDE TAIL FIBER PROTEIN HOMOLOG STFQ-RELATED"/>
    <property type="match status" value="1"/>
</dbReference>
<proteinExistence type="predicted"/>
<dbReference type="AlphaFoldDB" id="A0A422ZK24"/>
<accession>A0A422ZK24</accession>
<feature type="region of interest" description="Disordered" evidence="1">
    <location>
        <begin position="153"/>
        <end position="219"/>
    </location>
</feature>
<dbReference type="PANTHER" id="PTHR35191">
    <property type="entry name" value="PROPHAGE SIDE TAIL FIBER PROTEIN HOMOLOG STFQ-RELATED"/>
    <property type="match status" value="1"/>
</dbReference>
<dbReference type="GO" id="GO:0005198">
    <property type="term" value="F:structural molecule activity"/>
    <property type="evidence" value="ECO:0007669"/>
    <property type="project" value="InterPro"/>
</dbReference>
<comment type="caution">
    <text evidence="3">The sequence shown here is derived from an EMBL/GenBank/DDBJ whole genome shotgun (WGS) entry which is preliminary data.</text>
</comment>
<dbReference type="EMBL" id="MPYG04000177">
    <property type="protein sequence ID" value="ROG90499.1"/>
    <property type="molecule type" value="Genomic_DNA"/>
</dbReference>